<dbReference type="AlphaFoldDB" id="A0A0L0DDC4"/>
<evidence type="ECO:0000256" key="1">
    <source>
        <dbReference type="SAM" id="MobiDB-lite"/>
    </source>
</evidence>
<reference evidence="5 6" key="1">
    <citation type="submission" date="2010-05" db="EMBL/GenBank/DDBJ databases">
        <title>The Genome Sequence of Thecamonas trahens ATCC 50062.</title>
        <authorList>
            <consortium name="The Broad Institute Genome Sequencing Platform"/>
            <person name="Russ C."/>
            <person name="Cuomo C."/>
            <person name="Shea T."/>
            <person name="Young S.K."/>
            <person name="Zeng Q."/>
            <person name="Koehrsen M."/>
            <person name="Haas B."/>
            <person name="Borodovsky M."/>
            <person name="Guigo R."/>
            <person name="Alvarado L."/>
            <person name="Berlin A."/>
            <person name="Bochicchio J."/>
            <person name="Borenstein D."/>
            <person name="Chapman S."/>
            <person name="Chen Z."/>
            <person name="Freedman E."/>
            <person name="Gellesch M."/>
            <person name="Goldberg J."/>
            <person name="Griggs A."/>
            <person name="Gujja S."/>
            <person name="Heilman E."/>
            <person name="Heiman D."/>
            <person name="Hepburn T."/>
            <person name="Howarth C."/>
            <person name="Jen D."/>
            <person name="Larson L."/>
            <person name="Mehta T."/>
            <person name="Park D."/>
            <person name="Pearson M."/>
            <person name="Roberts A."/>
            <person name="Saif S."/>
            <person name="Shenoy N."/>
            <person name="Sisk P."/>
            <person name="Stolte C."/>
            <person name="Sykes S."/>
            <person name="Thomson T."/>
            <person name="Walk T."/>
            <person name="White J."/>
            <person name="Yandava C."/>
            <person name="Burger G."/>
            <person name="Gray M.W."/>
            <person name="Holland P.W.H."/>
            <person name="King N."/>
            <person name="Lang F.B.F."/>
            <person name="Roger A.J."/>
            <person name="Ruiz-Trillo I."/>
            <person name="Lander E."/>
            <person name="Nusbaum C."/>
        </authorList>
    </citation>
    <scope>NUCLEOTIDE SEQUENCE [LARGE SCALE GENOMIC DNA]</scope>
    <source>
        <strain evidence="5 6">ATCC 50062</strain>
    </source>
</reference>
<keyword evidence="2" id="KW-0472">Membrane</keyword>
<name>A0A0L0DDC4_THETB</name>
<dbReference type="eggNOG" id="KOG2258">
    <property type="taxonomic scope" value="Eukaryota"/>
</dbReference>
<dbReference type="OMA" id="FWTINDT"/>
<keyword evidence="2" id="KW-1133">Transmembrane helix</keyword>
<dbReference type="OrthoDB" id="1058301at2759"/>
<gene>
    <name evidence="5" type="ORF">AMSG_05847</name>
</gene>
<dbReference type="InterPro" id="IPR017946">
    <property type="entry name" value="PLC-like_Pdiesterase_TIM-brl"/>
</dbReference>
<sequence length="346" mass="36578">MARLSLLVLAVVVCVAQLGSAAMVTKVLPRAVAHRGYSSAAPENTLAALKMSIEAGVDGVEIDLQVTKDGVIVLLHDEDLDRTTNCTGSISTYNFLPASGPPQLSECDAGSWFGPQFAGAKIPSLAEGLAVTVPAGVFMVLDMKQTGPGIGALLADVIPDPEVQGLTVASCWTFDQMAEVRNALNATRIQYLTGSLEAFEADPDAFFADMALRGVDGFSVSRKVITPEFVAAAKSHFMAVAVWTVNAAADMRIMFSYSVDAILTDYVTRLTTTLAEANAAEERASRSGYTKNSTVALASIFSFAAGALVCILVFIAIRLMRRRQRRAARSPRGVTSPTGGSYGMIP</sequence>
<proteinExistence type="predicted"/>
<dbReference type="Pfam" id="PF03009">
    <property type="entry name" value="GDPD"/>
    <property type="match status" value="1"/>
</dbReference>
<evidence type="ECO:0000256" key="3">
    <source>
        <dbReference type="SAM" id="SignalP"/>
    </source>
</evidence>
<dbReference type="InterPro" id="IPR030395">
    <property type="entry name" value="GP_PDE_dom"/>
</dbReference>
<feature type="signal peptide" evidence="3">
    <location>
        <begin position="1"/>
        <end position="21"/>
    </location>
</feature>
<dbReference type="PANTHER" id="PTHR46211:SF1">
    <property type="entry name" value="GLYCEROPHOSPHODIESTER PHOSPHODIESTERASE, CYTOPLASMIC"/>
    <property type="match status" value="1"/>
</dbReference>
<dbReference type="Gene3D" id="3.20.20.190">
    <property type="entry name" value="Phosphatidylinositol (PI) phosphodiesterase"/>
    <property type="match status" value="1"/>
</dbReference>
<accession>A0A0L0DDC4</accession>
<dbReference type="EMBL" id="GL349459">
    <property type="protein sequence ID" value="KNC50081.1"/>
    <property type="molecule type" value="Genomic_DNA"/>
</dbReference>
<evidence type="ECO:0000259" key="4">
    <source>
        <dbReference type="PROSITE" id="PS51704"/>
    </source>
</evidence>
<dbReference type="GO" id="GO:0008081">
    <property type="term" value="F:phosphoric diester hydrolase activity"/>
    <property type="evidence" value="ECO:0007669"/>
    <property type="project" value="InterPro"/>
</dbReference>
<dbReference type="SUPFAM" id="SSF51695">
    <property type="entry name" value="PLC-like phosphodiesterases"/>
    <property type="match status" value="1"/>
</dbReference>
<feature type="domain" description="GP-PDE" evidence="4">
    <location>
        <begin position="29"/>
        <end position="274"/>
    </location>
</feature>
<feature type="chain" id="PRO_5005537428" evidence="3">
    <location>
        <begin position="22"/>
        <end position="346"/>
    </location>
</feature>
<dbReference type="STRING" id="461836.A0A0L0DDC4"/>
<dbReference type="PROSITE" id="PS51704">
    <property type="entry name" value="GP_PDE"/>
    <property type="match status" value="1"/>
</dbReference>
<evidence type="ECO:0000313" key="6">
    <source>
        <dbReference type="Proteomes" id="UP000054408"/>
    </source>
</evidence>
<organism evidence="5 6">
    <name type="scientific">Thecamonas trahens ATCC 50062</name>
    <dbReference type="NCBI Taxonomy" id="461836"/>
    <lineage>
        <taxon>Eukaryota</taxon>
        <taxon>Apusozoa</taxon>
        <taxon>Apusomonadida</taxon>
        <taxon>Apusomonadidae</taxon>
        <taxon>Thecamonas</taxon>
    </lineage>
</organism>
<dbReference type="PANTHER" id="PTHR46211">
    <property type="entry name" value="GLYCEROPHOSPHORYL DIESTER PHOSPHODIESTERASE"/>
    <property type="match status" value="1"/>
</dbReference>
<dbReference type="Proteomes" id="UP000054408">
    <property type="component" value="Unassembled WGS sequence"/>
</dbReference>
<evidence type="ECO:0000313" key="5">
    <source>
        <dbReference type="EMBL" id="KNC50081.1"/>
    </source>
</evidence>
<evidence type="ECO:0000256" key="2">
    <source>
        <dbReference type="SAM" id="Phobius"/>
    </source>
</evidence>
<keyword evidence="2" id="KW-0812">Transmembrane</keyword>
<keyword evidence="6" id="KW-1185">Reference proteome</keyword>
<feature type="transmembrane region" description="Helical" evidence="2">
    <location>
        <begin position="295"/>
        <end position="317"/>
    </location>
</feature>
<dbReference type="RefSeq" id="XP_013757244.1">
    <property type="nucleotide sequence ID" value="XM_013901790.1"/>
</dbReference>
<dbReference type="GO" id="GO:0006629">
    <property type="term" value="P:lipid metabolic process"/>
    <property type="evidence" value="ECO:0007669"/>
    <property type="project" value="InterPro"/>
</dbReference>
<protein>
    <submittedName>
        <fullName evidence="5">Glycerophosphoryl diester phosphodiesterase</fullName>
    </submittedName>
</protein>
<keyword evidence="3" id="KW-0732">Signal</keyword>
<feature type="region of interest" description="Disordered" evidence="1">
    <location>
        <begin position="327"/>
        <end position="346"/>
    </location>
</feature>
<dbReference type="GeneID" id="25565165"/>